<dbReference type="AlphaFoldDB" id="A0A1B0DMI5"/>
<evidence type="ECO:0000313" key="1">
    <source>
        <dbReference type="EnsemblMetazoa" id="PPAI009577-PA"/>
    </source>
</evidence>
<dbReference type="VEuPathDB" id="VectorBase:PPAI009577"/>
<dbReference type="Proteomes" id="UP000092462">
    <property type="component" value="Unassembled WGS sequence"/>
</dbReference>
<evidence type="ECO:0000313" key="2">
    <source>
        <dbReference type="Proteomes" id="UP000092462"/>
    </source>
</evidence>
<dbReference type="EnsemblMetazoa" id="PPAI009577-RA">
    <property type="protein sequence ID" value="PPAI009577-PA"/>
    <property type="gene ID" value="PPAI009577"/>
</dbReference>
<name>A0A1B0DMI5_PHLPP</name>
<proteinExistence type="predicted"/>
<organism evidence="1 2">
    <name type="scientific">Phlebotomus papatasi</name>
    <name type="common">Sandfly</name>
    <dbReference type="NCBI Taxonomy" id="29031"/>
    <lineage>
        <taxon>Eukaryota</taxon>
        <taxon>Metazoa</taxon>
        <taxon>Ecdysozoa</taxon>
        <taxon>Arthropoda</taxon>
        <taxon>Hexapoda</taxon>
        <taxon>Insecta</taxon>
        <taxon>Pterygota</taxon>
        <taxon>Neoptera</taxon>
        <taxon>Endopterygota</taxon>
        <taxon>Diptera</taxon>
        <taxon>Nematocera</taxon>
        <taxon>Psychodoidea</taxon>
        <taxon>Psychodidae</taxon>
        <taxon>Phlebotomus</taxon>
        <taxon>Phlebotomus</taxon>
    </lineage>
</organism>
<dbReference type="EMBL" id="AJVK01006978">
    <property type="status" value="NOT_ANNOTATED_CDS"/>
    <property type="molecule type" value="Genomic_DNA"/>
</dbReference>
<sequence>MPLTAAISPEGVLYTKCIHLRHVQLSSRLRDSMISPEEASKHGDESNSHRYTIMSMGEHVTEVAKGHHNKLPAVFVL</sequence>
<keyword evidence="2" id="KW-1185">Reference proteome</keyword>
<dbReference type="EMBL" id="AJVK01006979">
    <property type="status" value="NOT_ANNOTATED_CDS"/>
    <property type="molecule type" value="Genomic_DNA"/>
</dbReference>
<reference evidence="1" key="1">
    <citation type="submission" date="2022-08" db="UniProtKB">
        <authorList>
            <consortium name="EnsemblMetazoa"/>
        </authorList>
    </citation>
    <scope>IDENTIFICATION</scope>
    <source>
        <strain evidence="1">Israel</strain>
    </source>
</reference>
<protein>
    <submittedName>
        <fullName evidence="1">Uncharacterized protein</fullName>
    </submittedName>
</protein>
<accession>A0A1B0DMI5</accession>